<dbReference type="GO" id="GO:0005737">
    <property type="term" value="C:cytoplasm"/>
    <property type="evidence" value="ECO:0007669"/>
    <property type="project" value="TreeGrafter"/>
</dbReference>
<dbReference type="Pfam" id="PF00191">
    <property type="entry name" value="Annexin"/>
    <property type="match status" value="3"/>
</dbReference>
<dbReference type="PROSITE" id="PS51897">
    <property type="entry name" value="ANNEXIN_2"/>
    <property type="match status" value="2"/>
</dbReference>
<dbReference type="AlphaFoldDB" id="A0A9Q0NB78"/>
<dbReference type="InterPro" id="IPR018502">
    <property type="entry name" value="Annexin_repeat"/>
</dbReference>
<evidence type="ECO:0000256" key="2">
    <source>
        <dbReference type="ARBA" id="ARBA00022737"/>
    </source>
</evidence>
<dbReference type="OrthoDB" id="37886at2759"/>
<reference evidence="4" key="1">
    <citation type="submission" date="2022-07" db="EMBL/GenBank/DDBJ databases">
        <authorList>
            <person name="Trinca V."/>
            <person name="Uliana J.V.C."/>
            <person name="Torres T.T."/>
            <person name="Ward R.J."/>
            <person name="Monesi N."/>
        </authorList>
    </citation>
    <scope>NUCLEOTIDE SEQUENCE</scope>
    <source>
        <strain evidence="4">HSMRA1968</strain>
        <tissue evidence="4">Whole embryos</tissue>
    </source>
</reference>
<proteinExistence type="inferred from homology"/>
<dbReference type="GO" id="GO:0001786">
    <property type="term" value="F:phosphatidylserine binding"/>
    <property type="evidence" value="ECO:0007669"/>
    <property type="project" value="TreeGrafter"/>
</dbReference>
<keyword evidence="2" id="KW-0677">Repeat</keyword>
<dbReference type="FunFam" id="1.10.220.10:FF:000005">
    <property type="entry name" value="Annexin"/>
    <property type="match status" value="1"/>
</dbReference>
<keyword evidence="3" id="KW-0041">Annexin</keyword>
<keyword evidence="5" id="KW-1185">Reference proteome</keyword>
<dbReference type="GO" id="GO:0005544">
    <property type="term" value="F:calcium-dependent phospholipid binding"/>
    <property type="evidence" value="ECO:0007669"/>
    <property type="project" value="InterPro"/>
</dbReference>
<organism evidence="4 5">
    <name type="scientific">Pseudolycoriella hygida</name>
    <dbReference type="NCBI Taxonomy" id="35572"/>
    <lineage>
        <taxon>Eukaryota</taxon>
        <taxon>Metazoa</taxon>
        <taxon>Ecdysozoa</taxon>
        <taxon>Arthropoda</taxon>
        <taxon>Hexapoda</taxon>
        <taxon>Insecta</taxon>
        <taxon>Pterygota</taxon>
        <taxon>Neoptera</taxon>
        <taxon>Endopterygota</taxon>
        <taxon>Diptera</taxon>
        <taxon>Nematocera</taxon>
        <taxon>Sciaroidea</taxon>
        <taxon>Sciaridae</taxon>
        <taxon>Pseudolycoriella</taxon>
    </lineage>
</organism>
<evidence type="ECO:0000256" key="1">
    <source>
        <dbReference type="ARBA" id="ARBA00007831"/>
    </source>
</evidence>
<dbReference type="InterPro" id="IPR001464">
    <property type="entry name" value="Annexin"/>
</dbReference>
<dbReference type="EMBL" id="WJQU01000001">
    <property type="protein sequence ID" value="KAJ6646446.1"/>
    <property type="molecule type" value="Genomic_DNA"/>
</dbReference>
<dbReference type="InterPro" id="IPR037104">
    <property type="entry name" value="Annexin_sf"/>
</dbReference>
<dbReference type="GO" id="GO:0012506">
    <property type="term" value="C:vesicle membrane"/>
    <property type="evidence" value="ECO:0007669"/>
    <property type="project" value="TreeGrafter"/>
</dbReference>
<gene>
    <name evidence="4" type="primary">AnxB9_1</name>
    <name evidence="4" type="ORF">Bhyg_01657</name>
</gene>
<evidence type="ECO:0000256" key="3">
    <source>
        <dbReference type="ARBA" id="ARBA00023216"/>
    </source>
</evidence>
<dbReference type="PRINTS" id="PR00196">
    <property type="entry name" value="ANNEXIN"/>
</dbReference>
<comment type="similarity">
    <text evidence="1">Belongs to the annexin family.</text>
</comment>
<sequence length="256" mass="28337">MATVHPAEKFSYAQDGEKLKKEMKGFGTDEQAIIKILTSSSHSQRLSIVKYFKEENNRELLEELKEELGEKFDDLTYALITTVAEYFSYEFNSLLEAENVDERALIEIVCTRSSDDVKEIINQYPKSYEQSLIGHVGKSTPARRLVSAILNGIKDGQTAAEVVQAETSDELKEAVAIAAECLQNPIAFFANSLNQALNGDVNHKVLTRIIATRSEIDLADVKTAYESAFSQKLGNDIKSKASDDYKIALGALIGDS</sequence>
<dbReference type="PANTHER" id="PTHR10502:SF102">
    <property type="entry name" value="ANNEXIN B11"/>
    <property type="match status" value="1"/>
</dbReference>
<dbReference type="SMART" id="SM00335">
    <property type="entry name" value="ANX"/>
    <property type="match status" value="3"/>
</dbReference>
<evidence type="ECO:0000313" key="5">
    <source>
        <dbReference type="Proteomes" id="UP001151699"/>
    </source>
</evidence>
<dbReference type="Gene3D" id="1.10.220.10">
    <property type="entry name" value="Annexin"/>
    <property type="match status" value="3"/>
</dbReference>
<name>A0A9Q0NB78_9DIPT</name>
<dbReference type="GO" id="GO:0005886">
    <property type="term" value="C:plasma membrane"/>
    <property type="evidence" value="ECO:0007669"/>
    <property type="project" value="TreeGrafter"/>
</dbReference>
<dbReference type="Proteomes" id="UP001151699">
    <property type="component" value="Chromosome A"/>
</dbReference>
<evidence type="ECO:0000313" key="4">
    <source>
        <dbReference type="EMBL" id="KAJ6646446.1"/>
    </source>
</evidence>
<comment type="caution">
    <text evidence="4">The sequence shown here is derived from an EMBL/GenBank/DDBJ whole genome shotgun (WGS) entry which is preliminary data.</text>
</comment>
<dbReference type="PANTHER" id="PTHR10502">
    <property type="entry name" value="ANNEXIN"/>
    <property type="match status" value="1"/>
</dbReference>
<dbReference type="GO" id="GO:0005634">
    <property type="term" value="C:nucleus"/>
    <property type="evidence" value="ECO:0007669"/>
    <property type="project" value="TreeGrafter"/>
</dbReference>
<protein>
    <submittedName>
        <fullName evidence="4">Annexin B9</fullName>
    </submittedName>
</protein>
<accession>A0A9Q0NB78</accession>
<dbReference type="SUPFAM" id="SSF47874">
    <property type="entry name" value="Annexin"/>
    <property type="match status" value="1"/>
</dbReference>
<dbReference type="GO" id="GO:0005509">
    <property type="term" value="F:calcium ion binding"/>
    <property type="evidence" value="ECO:0007669"/>
    <property type="project" value="InterPro"/>
</dbReference>